<evidence type="ECO:0000256" key="3">
    <source>
        <dbReference type="ARBA" id="ARBA00038415"/>
    </source>
</evidence>
<dbReference type="PROSITE" id="PS50082">
    <property type="entry name" value="WD_REPEATS_2"/>
    <property type="match status" value="5"/>
</dbReference>
<dbReference type="AlphaFoldDB" id="A0A9P8L496"/>
<feature type="repeat" description="WD" evidence="6">
    <location>
        <begin position="25"/>
        <end position="66"/>
    </location>
</feature>
<sequence>MLASGSYDEALFLWDVRAARLMRSLPAHSDPVGGVDFVRDGTLVVSCAGDGLIRIWDTATGQCLRTLVHEDNAPVVSVRFSPNGKYVLAWTLDSCVRLWSYVDGRCVKTYQGHRNEKFSIGGAFGQHNGEAFAVSGSEDDQIHIWDVRSKEILQKLAGHEGIVLGVDTHPTENVLVSCGLDCTVRVWRDGGGS</sequence>
<dbReference type="PANTHER" id="PTHR22847">
    <property type="entry name" value="WD40 REPEAT PROTEIN"/>
    <property type="match status" value="1"/>
</dbReference>
<dbReference type="InterPro" id="IPR036322">
    <property type="entry name" value="WD40_repeat_dom_sf"/>
</dbReference>
<gene>
    <name evidence="8" type="ORF">FGG08_002691</name>
</gene>
<comment type="similarity">
    <text evidence="3">Belongs to the WD repeat MDV1/CAF4 family.</text>
</comment>
<protein>
    <recommendedName>
        <fullName evidence="4">Mitochondrial division protein 1</fullName>
    </recommendedName>
</protein>
<dbReference type="InterPro" id="IPR059122">
    <property type="entry name" value="Beta-prop_WDR5-like"/>
</dbReference>
<keyword evidence="2" id="KW-0677">Repeat</keyword>
<dbReference type="SUPFAM" id="SSF50978">
    <property type="entry name" value="WD40 repeat-like"/>
    <property type="match status" value="1"/>
</dbReference>
<evidence type="ECO:0000313" key="8">
    <source>
        <dbReference type="EMBL" id="KAH0542922.1"/>
    </source>
</evidence>
<dbReference type="Pfam" id="PF25175">
    <property type="entry name" value="Beta-prop_WDR5"/>
    <property type="match status" value="1"/>
</dbReference>
<evidence type="ECO:0000256" key="1">
    <source>
        <dbReference type="ARBA" id="ARBA00022574"/>
    </source>
</evidence>
<evidence type="ECO:0000256" key="6">
    <source>
        <dbReference type="PROSITE-ProRule" id="PRU00221"/>
    </source>
</evidence>
<evidence type="ECO:0000256" key="2">
    <source>
        <dbReference type="ARBA" id="ARBA00022737"/>
    </source>
</evidence>
<comment type="caution">
    <text evidence="8">The sequence shown here is derived from an EMBL/GenBank/DDBJ whole genome shotgun (WGS) entry which is preliminary data.</text>
</comment>
<dbReference type="PANTHER" id="PTHR22847:SF637">
    <property type="entry name" value="WD REPEAT DOMAIN 5B"/>
    <property type="match status" value="1"/>
</dbReference>
<evidence type="ECO:0000259" key="7">
    <source>
        <dbReference type="Pfam" id="PF25175"/>
    </source>
</evidence>
<dbReference type="SMART" id="SM00320">
    <property type="entry name" value="WD40"/>
    <property type="match status" value="4"/>
</dbReference>
<organism evidence="8 9">
    <name type="scientific">Glutinoglossum americanum</name>
    <dbReference type="NCBI Taxonomy" id="1670608"/>
    <lineage>
        <taxon>Eukaryota</taxon>
        <taxon>Fungi</taxon>
        <taxon>Dikarya</taxon>
        <taxon>Ascomycota</taxon>
        <taxon>Pezizomycotina</taxon>
        <taxon>Geoglossomycetes</taxon>
        <taxon>Geoglossales</taxon>
        <taxon>Geoglossaceae</taxon>
        <taxon>Glutinoglossum</taxon>
    </lineage>
</organism>
<dbReference type="InterPro" id="IPR015943">
    <property type="entry name" value="WD40/YVTN_repeat-like_dom_sf"/>
</dbReference>
<keyword evidence="1 6" id="KW-0853">WD repeat</keyword>
<accession>A0A9P8L496</accession>
<dbReference type="InterPro" id="IPR001680">
    <property type="entry name" value="WD40_rpt"/>
</dbReference>
<dbReference type="Proteomes" id="UP000698800">
    <property type="component" value="Unassembled WGS sequence"/>
</dbReference>
<proteinExistence type="inferred from homology"/>
<dbReference type="PROSITE" id="PS00678">
    <property type="entry name" value="WD_REPEATS_1"/>
    <property type="match status" value="2"/>
</dbReference>
<dbReference type="InterPro" id="IPR019775">
    <property type="entry name" value="WD40_repeat_CS"/>
</dbReference>
<dbReference type="GO" id="GO:0048188">
    <property type="term" value="C:Set1C/COMPASS complex"/>
    <property type="evidence" value="ECO:0007669"/>
    <property type="project" value="TreeGrafter"/>
</dbReference>
<dbReference type="PRINTS" id="PR00320">
    <property type="entry name" value="GPROTEINBRPT"/>
</dbReference>
<name>A0A9P8L496_9PEZI</name>
<feature type="domain" description="WDR5-like beta-propeller" evidence="7">
    <location>
        <begin position="1"/>
        <end position="188"/>
    </location>
</feature>
<evidence type="ECO:0000313" key="9">
    <source>
        <dbReference type="Proteomes" id="UP000698800"/>
    </source>
</evidence>
<dbReference type="Gene3D" id="2.130.10.10">
    <property type="entry name" value="YVTN repeat-like/Quinoprotein amine dehydrogenase"/>
    <property type="match status" value="1"/>
</dbReference>
<reference evidence="8" key="1">
    <citation type="submission" date="2021-03" db="EMBL/GenBank/DDBJ databases">
        <title>Comparative genomics and phylogenomic investigation of the class Geoglossomycetes provide insights into ecological specialization and systematics.</title>
        <authorList>
            <person name="Melie T."/>
            <person name="Pirro S."/>
            <person name="Miller A.N."/>
            <person name="Quandt A."/>
        </authorList>
    </citation>
    <scope>NUCLEOTIDE SEQUENCE</scope>
    <source>
        <strain evidence="8">GBOQ0MN5Z8</strain>
    </source>
</reference>
<feature type="repeat" description="WD" evidence="6">
    <location>
        <begin position="134"/>
        <end position="155"/>
    </location>
</feature>
<dbReference type="InterPro" id="IPR020472">
    <property type="entry name" value="WD40_PAC1"/>
</dbReference>
<dbReference type="GO" id="GO:0042393">
    <property type="term" value="F:histone binding"/>
    <property type="evidence" value="ECO:0007669"/>
    <property type="project" value="TreeGrafter"/>
</dbReference>
<feature type="repeat" description="WD" evidence="6">
    <location>
        <begin position="156"/>
        <end position="193"/>
    </location>
</feature>
<dbReference type="OrthoDB" id="674604at2759"/>
<feature type="repeat" description="WD" evidence="6">
    <location>
        <begin position="68"/>
        <end position="109"/>
    </location>
</feature>
<dbReference type="CDD" id="cd00200">
    <property type="entry name" value="WD40"/>
    <property type="match status" value="1"/>
</dbReference>
<comment type="function">
    <text evidence="5">Involved in mitochondrial fission. Acts as an adapter protein required to form mitochondrial fission complexes. Formation of these complexes is required to promote constriction and fission of the mitochondrial compartment at a late step in mitochondrial division.</text>
</comment>
<evidence type="ECO:0000256" key="4">
    <source>
        <dbReference type="ARBA" id="ARBA00039789"/>
    </source>
</evidence>
<evidence type="ECO:0000256" key="5">
    <source>
        <dbReference type="ARBA" id="ARBA00043913"/>
    </source>
</evidence>
<keyword evidence="9" id="KW-1185">Reference proteome</keyword>
<feature type="repeat" description="WD" evidence="6">
    <location>
        <begin position="1"/>
        <end position="24"/>
    </location>
</feature>
<dbReference type="PROSITE" id="PS50294">
    <property type="entry name" value="WD_REPEATS_REGION"/>
    <property type="match status" value="3"/>
</dbReference>
<dbReference type="EMBL" id="JAGHQL010000043">
    <property type="protein sequence ID" value="KAH0542922.1"/>
    <property type="molecule type" value="Genomic_DNA"/>
</dbReference>